<protein>
    <submittedName>
        <fullName evidence="1">Uncharacterized protein</fullName>
    </submittedName>
</protein>
<proteinExistence type="predicted"/>
<feature type="non-terminal residue" evidence="1">
    <location>
        <position position="48"/>
    </location>
</feature>
<comment type="caution">
    <text evidence="1">The sequence shown here is derived from an EMBL/GenBank/DDBJ whole genome shotgun (WGS) entry which is preliminary data.</text>
</comment>
<organism evidence="1">
    <name type="scientific">marine sediment metagenome</name>
    <dbReference type="NCBI Taxonomy" id="412755"/>
    <lineage>
        <taxon>unclassified sequences</taxon>
        <taxon>metagenomes</taxon>
        <taxon>ecological metagenomes</taxon>
    </lineage>
</organism>
<dbReference type="EMBL" id="BARU01035920">
    <property type="protein sequence ID" value="GAH85913.1"/>
    <property type="molecule type" value="Genomic_DNA"/>
</dbReference>
<name>X1KVA1_9ZZZZ</name>
<gene>
    <name evidence="1" type="ORF">S03H2_56160</name>
</gene>
<accession>X1KVA1</accession>
<sequence>MFKKTYLWIILIVLFLSLTCTTNAAIPKDTLVIGANTEIYITHDPAVS</sequence>
<reference evidence="1" key="1">
    <citation type="journal article" date="2014" name="Front. Microbiol.">
        <title>High frequency of phylogenetically diverse reductive dehalogenase-homologous genes in deep subseafloor sedimentary metagenomes.</title>
        <authorList>
            <person name="Kawai M."/>
            <person name="Futagami T."/>
            <person name="Toyoda A."/>
            <person name="Takaki Y."/>
            <person name="Nishi S."/>
            <person name="Hori S."/>
            <person name="Arai W."/>
            <person name="Tsubouchi T."/>
            <person name="Morono Y."/>
            <person name="Uchiyama I."/>
            <person name="Ito T."/>
            <person name="Fujiyama A."/>
            <person name="Inagaki F."/>
            <person name="Takami H."/>
        </authorList>
    </citation>
    <scope>NUCLEOTIDE SEQUENCE</scope>
    <source>
        <strain evidence="1">Expedition CK06-06</strain>
    </source>
</reference>
<dbReference type="AlphaFoldDB" id="X1KVA1"/>
<evidence type="ECO:0000313" key="1">
    <source>
        <dbReference type="EMBL" id="GAH85913.1"/>
    </source>
</evidence>